<organism evidence="1 2">
    <name type="scientific">Caenorhabditis elegans</name>
    <dbReference type="NCBI Taxonomy" id="6239"/>
    <lineage>
        <taxon>Eukaryota</taxon>
        <taxon>Metazoa</taxon>
        <taxon>Ecdysozoa</taxon>
        <taxon>Nematoda</taxon>
        <taxon>Chromadorea</taxon>
        <taxon>Rhabditida</taxon>
        <taxon>Rhabditina</taxon>
        <taxon>Rhabditomorpha</taxon>
        <taxon>Rhabditoidea</taxon>
        <taxon>Rhabditidae</taxon>
        <taxon>Peloderinae</taxon>
        <taxon>Caenorhabditis</taxon>
    </lineage>
</organism>
<dbReference type="AGR" id="WB:WBGene00185101"/>
<dbReference type="AlphaFoldDB" id="C1P661"/>
<dbReference type="GeneID" id="13208921"/>
<dbReference type="RefSeq" id="NP_001255888.1">
    <property type="nucleotide sequence ID" value="NM_001268959.1"/>
</dbReference>
<evidence type="ECO:0000313" key="2">
    <source>
        <dbReference type="Proteomes" id="UP000001940"/>
    </source>
</evidence>
<dbReference type="STRING" id="6239.Y65A5A.24.1"/>
<dbReference type="EMBL" id="BX284604">
    <property type="protein sequence ID" value="CAX65093.1"/>
    <property type="molecule type" value="Genomic_DNA"/>
</dbReference>
<dbReference type="SMR" id="C1P661"/>
<accession>C1P661</accession>
<sequence>MPECFDSVLRTFIKNSKQSEIFFCLKFLPNCL</sequence>
<keyword evidence="2" id="KW-1185">Reference proteome</keyword>
<reference evidence="1 2" key="1">
    <citation type="journal article" date="1998" name="Science">
        <title>Genome sequence of the nematode C. elegans: a platform for investigating biology.</title>
        <authorList>
            <consortium name="The C. elegans sequencing consortium"/>
            <person name="Sulson J.E."/>
            <person name="Waterston R."/>
        </authorList>
    </citation>
    <scope>NUCLEOTIDE SEQUENCE [LARGE SCALE GENOMIC DNA]</scope>
    <source>
        <strain evidence="1 2">Bristol N2</strain>
    </source>
</reference>
<protein>
    <submittedName>
        <fullName evidence="1">Uncharacterized protein</fullName>
    </submittedName>
</protein>
<dbReference type="CTD" id="13208921"/>
<proteinExistence type="predicted"/>
<dbReference type="InParanoid" id="C1P661"/>
<dbReference type="HOGENOM" id="CLU_3392706_0_0_1"/>
<gene>
    <name evidence="1" type="ORF">CELE_Y65A5A.24</name>
    <name evidence="1 3" type="ORF">Y65A5A.24</name>
</gene>
<dbReference type="Bgee" id="WBGene00185101">
    <property type="expression patterns" value="Expressed in pharyngeal muscle cell (C elegans)"/>
</dbReference>
<name>C1P661_CAEEL</name>
<evidence type="ECO:0000313" key="1">
    <source>
        <dbReference type="EMBL" id="CAX65093.1"/>
    </source>
</evidence>
<dbReference type="PaxDb" id="6239-Y65A5A.24"/>
<dbReference type="KEGG" id="cel:CELE_Y65A5A.24"/>
<dbReference type="Proteomes" id="UP000001940">
    <property type="component" value="Chromosome IV"/>
</dbReference>
<evidence type="ECO:0000313" key="3">
    <source>
        <dbReference type="WormBase" id="Y65A5A.24"/>
    </source>
</evidence>
<dbReference type="WormBase" id="Y65A5A.24">
    <property type="protein sequence ID" value="CE43663"/>
    <property type="gene ID" value="WBGene00185101"/>
</dbReference>